<evidence type="ECO:0000313" key="2">
    <source>
        <dbReference type="Proteomes" id="UP000269396"/>
    </source>
</evidence>
<name>A0A3P8FK06_9TREM</name>
<accession>A0A3P8FK06</accession>
<organism evidence="1 2">
    <name type="scientific">Schistosoma mattheei</name>
    <dbReference type="NCBI Taxonomy" id="31246"/>
    <lineage>
        <taxon>Eukaryota</taxon>
        <taxon>Metazoa</taxon>
        <taxon>Spiralia</taxon>
        <taxon>Lophotrochozoa</taxon>
        <taxon>Platyhelminthes</taxon>
        <taxon>Trematoda</taxon>
        <taxon>Digenea</taxon>
        <taxon>Strigeidida</taxon>
        <taxon>Schistosomatoidea</taxon>
        <taxon>Schistosomatidae</taxon>
        <taxon>Schistosoma</taxon>
    </lineage>
</organism>
<gene>
    <name evidence="1" type="ORF">SMTD_LOCUS18278</name>
</gene>
<dbReference type="Proteomes" id="UP000269396">
    <property type="component" value="Unassembled WGS sequence"/>
</dbReference>
<proteinExistence type="predicted"/>
<dbReference type="EMBL" id="UZAL01040189">
    <property type="protein sequence ID" value="VDP76632.1"/>
    <property type="molecule type" value="Genomic_DNA"/>
</dbReference>
<sequence>MFNCPAHIFLSSNYSENFRIRTNIRILQTCLCIFKNFTHSWIFTSKKTRPYLFENIYLLYIVLLFH</sequence>
<dbReference type="AlphaFoldDB" id="A0A3P8FK06"/>
<keyword evidence="2" id="KW-1185">Reference proteome</keyword>
<reference evidence="1 2" key="1">
    <citation type="submission" date="2018-11" db="EMBL/GenBank/DDBJ databases">
        <authorList>
            <consortium name="Pathogen Informatics"/>
        </authorList>
    </citation>
    <scope>NUCLEOTIDE SEQUENCE [LARGE SCALE GENOMIC DNA]</scope>
    <source>
        <strain>Denwood</strain>
        <strain evidence="2">Zambia</strain>
    </source>
</reference>
<evidence type="ECO:0000313" key="1">
    <source>
        <dbReference type="EMBL" id="VDP76632.1"/>
    </source>
</evidence>
<protein>
    <submittedName>
        <fullName evidence="1">Uncharacterized protein</fullName>
    </submittedName>
</protein>